<dbReference type="Proteomes" id="UP000664109">
    <property type="component" value="Unassembled WGS sequence"/>
</dbReference>
<protein>
    <submittedName>
        <fullName evidence="2">DUF397 domain-containing protein</fullName>
    </submittedName>
</protein>
<sequence length="71" mass="7344">MSARGTQPEMPQLAWFKSSYSAGNGGECVEVAVASGAVHVRDSKDVTVSALTVPARAWRVFVGFAGTDGTA</sequence>
<proteinExistence type="predicted"/>
<name>A0ABS2UMU2_9ACTN</name>
<dbReference type="EMBL" id="JAFEJA010000001">
    <property type="protein sequence ID" value="MBM9618378.1"/>
    <property type="molecule type" value="Genomic_DNA"/>
</dbReference>
<dbReference type="Pfam" id="PF04149">
    <property type="entry name" value="DUF397"/>
    <property type="match status" value="1"/>
</dbReference>
<keyword evidence="3" id="KW-1185">Reference proteome</keyword>
<accession>A0ABS2UMU2</accession>
<dbReference type="InterPro" id="IPR007278">
    <property type="entry name" value="DUF397"/>
</dbReference>
<evidence type="ECO:0000313" key="2">
    <source>
        <dbReference type="EMBL" id="MBM9618378.1"/>
    </source>
</evidence>
<feature type="domain" description="DUF397" evidence="1">
    <location>
        <begin position="13"/>
        <end position="63"/>
    </location>
</feature>
<evidence type="ECO:0000259" key="1">
    <source>
        <dbReference type="Pfam" id="PF04149"/>
    </source>
</evidence>
<dbReference type="RefSeq" id="WP_205372659.1">
    <property type="nucleotide sequence ID" value="NZ_JAFEJA010000001.1"/>
</dbReference>
<comment type="caution">
    <text evidence="2">The sequence shown here is derived from an EMBL/GenBank/DDBJ whole genome shotgun (WGS) entry which is preliminary data.</text>
</comment>
<reference evidence="2 3" key="1">
    <citation type="journal article" date="2016" name="Arch. Microbiol.">
        <title>Streptomyces zhihengii sp. nov., isolated from rhizospheric soil of Psammosilene tunicoides.</title>
        <authorList>
            <person name="Huang M.J."/>
            <person name="Fei J.J."/>
            <person name="Salam N."/>
            <person name="Kim C.J."/>
            <person name="Hozzein W.N."/>
            <person name="Xiao M."/>
            <person name="Huang H.Q."/>
            <person name="Li W.J."/>
        </authorList>
    </citation>
    <scope>NUCLEOTIDE SEQUENCE [LARGE SCALE GENOMIC DNA]</scope>
    <source>
        <strain evidence="2 3">YIM T102</strain>
    </source>
</reference>
<evidence type="ECO:0000313" key="3">
    <source>
        <dbReference type="Proteomes" id="UP000664109"/>
    </source>
</evidence>
<organism evidence="2 3">
    <name type="scientific">Streptomyces zhihengii</name>
    <dbReference type="NCBI Taxonomy" id="1818004"/>
    <lineage>
        <taxon>Bacteria</taxon>
        <taxon>Bacillati</taxon>
        <taxon>Actinomycetota</taxon>
        <taxon>Actinomycetes</taxon>
        <taxon>Kitasatosporales</taxon>
        <taxon>Streptomycetaceae</taxon>
        <taxon>Streptomyces</taxon>
    </lineage>
</organism>
<gene>
    <name evidence="2" type="ORF">JE024_06385</name>
</gene>